<keyword evidence="1" id="KW-0812">Transmembrane</keyword>
<gene>
    <name evidence="2" type="ORF">BDV96DRAFT_601339</name>
</gene>
<feature type="transmembrane region" description="Helical" evidence="1">
    <location>
        <begin position="50"/>
        <end position="70"/>
    </location>
</feature>
<evidence type="ECO:0000256" key="1">
    <source>
        <dbReference type="SAM" id="Phobius"/>
    </source>
</evidence>
<accession>A0A6A5Z4Q9</accession>
<dbReference type="AlphaFoldDB" id="A0A6A5Z4Q9"/>
<reference evidence="2" key="1">
    <citation type="journal article" date="2020" name="Stud. Mycol.">
        <title>101 Dothideomycetes genomes: a test case for predicting lifestyles and emergence of pathogens.</title>
        <authorList>
            <person name="Haridas S."/>
            <person name="Albert R."/>
            <person name="Binder M."/>
            <person name="Bloem J."/>
            <person name="Labutti K."/>
            <person name="Salamov A."/>
            <person name="Andreopoulos B."/>
            <person name="Baker S."/>
            <person name="Barry K."/>
            <person name="Bills G."/>
            <person name="Bluhm B."/>
            <person name="Cannon C."/>
            <person name="Castanera R."/>
            <person name="Culley D."/>
            <person name="Daum C."/>
            <person name="Ezra D."/>
            <person name="Gonzalez J."/>
            <person name="Henrissat B."/>
            <person name="Kuo A."/>
            <person name="Liang C."/>
            <person name="Lipzen A."/>
            <person name="Lutzoni F."/>
            <person name="Magnuson J."/>
            <person name="Mondo S."/>
            <person name="Nolan M."/>
            <person name="Ohm R."/>
            <person name="Pangilinan J."/>
            <person name="Park H.-J."/>
            <person name="Ramirez L."/>
            <person name="Alfaro M."/>
            <person name="Sun H."/>
            <person name="Tritt A."/>
            <person name="Yoshinaga Y."/>
            <person name="Zwiers L.-H."/>
            <person name="Turgeon B."/>
            <person name="Goodwin S."/>
            <person name="Spatafora J."/>
            <person name="Crous P."/>
            <person name="Grigoriev I."/>
        </authorList>
    </citation>
    <scope>NUCLEOTIDE SEQUENCE</scope>
    <source>
        <strain evidence="2">CBS 627.86</strain>
    </source>
</reference>
<proteinExistence type="predicted"/>
<keyword evidence="1" id="KW-0472">Membrane</keyword>
<feature type="transmembrane region" description="Helical" evidence="1">
    <location>
        <begin position="168"/>
        <end position="191"/>
    </location>
</feature>
<name>A0A6A5Z4Q9_9PLEO</name>
<feature type="transmembrane region" description="Helical" evidence="1">
    <location>
        <begin position="82"/>
        <end position="101"/>
    </location>
</feature>
<keyword evidence="1" id="KW-1133">Transmembrane helix</keyword>
<organism evidence="2 3">
    <name type="scientific">Lophiotrema nucula</name>
    <dbReference type="NCBI Taxonomy" id="690887"/>
    <lineage>
        <taxon>Eukaryota</taxon>
        <taxon>Fungi</taxon>
        <taxon>Dikarya</taxon>
        <taxon>Ascomycota</taxon>
        <taxon>Pezizomycotina</taxon>
        <taxon>Dothideomycetes</taxon>
        <taxon>Pleosporomycetidae</taxon>
        <taxon>Pleosporales</taxon>
        <taxon>Lophiotremataceae</taxon>
        <taxon>Lophiotrema</taxon>
    </lineage>
</organism>
<feature type="transmembrane region" description="Helical" evidence="1">
    <location>
        <begin position="121"/>
        <end position="139"/>
    </location>
</feature>
<evidence type="ECO:0000313" key="3">
    <source>
        <dbReference type="Proteomes" id="UP000799770"/>
    </source>
</evidence>
<feature type="transmembrane region" description="Helical" evidence="1">
    <location>
        <begin position="203"/>
        <end position="225"/>
    </location>
</feature>
<dbReference type="OrthoDB" id="3797947at2759"/>
<dbReference type="EMBL" id="ML977327">
    <property type="protein sequence ID" value="KAF2113877.1"/>
    <property type="molecule type" value="Genomic_DNA"/>
</dbReference>
<evidence type="ECO:0000313" key="2">
    <source>
        <dbReference type="EMBL" id="KAF2113877.1"/>
    </source>
</evidence>
<dbReference type="Proteomes" id="UP000799770">
    <property type="component" value="Unassembled WGS sequence"/>
</dbReference>
<keyword evidence="3" id="KW-1185">Reference proteome</keyword>
<sequence length="369" mass="41354">MSETAYSLPTLTDFMRRDPYGGWATTHSMPYYTEPSLERRLDAERTATEVIIKTVAIHIAVIIAAAHLTTIQRASREHTKALLWRLAWSMAVPTYPIASLLSRALRCAALIERRGRRSVNFRYCVAGILGVHAVAKSNADGQTDRSIPLLQADVKDVRRRPQKWTLVWLGRITVCIIFLTQAAGTLVLAVRRLKQGEIGEIDIRNAVVALGGLTFQLIGVLILILNEEWEFDASEVPSDPAVRRSAKYRGPTFKLLMTASVIVNSWYFRFHIKDVYLLTAGNMVRRGEHFSEAVASGTYVSYGSIGAKSLLPNFMWLAWAMLLYLGQSSSELLALIICAFLSLSFPIEELATGTFPRWKDPLSEKLYVF</sequence>
<protein>
    <submittedName>
        <fullName evidence="2">Uncharacterized protein</fullName>
    </submittedName>
</protein>